<dbReference type="PaxDb" id="3635-A0A1U8LK72"/>
<protein>
    <submittedName>
        <fullName evidence="3">Uncharacterized protein</fullName>
    </submittedName>
</protein>
<dbReference type="Proteomes" id="UP000818029">
    <property type="component" value="Chromosome D08"/>
</dbReference>
<reference evidence="3" key="2">
    <citation type="submission" date="2025-08" db="UniProtKB">
        <authorList>
            <consortium name="RefSeq"/>
        </authorList>
    </citation>
    <scope>IDENTIFICATION</scope>
</reference>
<proteinExistence type="predicted"/>
<dbReference type="PANTHER" id="PTHR48248:SF2">
    <property type="match status" value="1"/>
</dbReference>
<evidence type="ECO:0000256" key="1">
    <source>
        <dbReference type="SAM" id="Coils"/>
    </source>
</evidence>
<sequence length="134" mass="15869">MRVTHKLFCGVCFFFFRSMWGTKRWFILHQRRKGLKQGRKSMRKRLNKLKTEMKVVSKEQKSIKEGQRQVGAKLQGINYECEQLRRETNRIIQQTATTQIRLALMFNILKAREEGDFAKAHQLTALLREVVARG</sequence>
<feature type="coiled-coil region" evidence="1">
    <location>
        <begin position="32"/>
        <end position="59"/>
    </location>
</feature>
<dbReference type="KEGG" id="ghi:107928324"/>
<dbReference type="SMR" id="A0A1U8LK72"/>
<evidence type="ECO:0000313" key="2">
    <source>
        <dbReference type="Proteomes" id="UP000818029"/>
    </source>
</evidence>
<dbReference type="AlphaFoldDB" id="A0A1U8LK72"/>
<organism evidence="2 3">
    <name type="scientific">Gossypium hirsutum</name>
    <name type="common">Upland cotton</name>
    <name type="synonym">Gossypium mexicanum</name>
    <dbReference type="NCBI Taxonomy" id="3635"/>
    <lineage>
        <taxon>Eukaryota</taxon>
        <taxon>Viridiplantae</taxon>
        <taxon>Streptophyta</taxon>
        <taxon>Embryophyta</taxon>
        <taxon>Tracheophyta</taxon>
        <taxon>Spermatophyta</taxon>
        <taxon>Magnoliopsida</taxon>
        <taxon>eudicotyledons</taxon>
        <taxon>Gunneridae</taxon>
        <taxon>Pentapetalae</taxon>
        <taxon>rosids</taxon>
        <taxon>malvids</taxon>
        <taxon>Malvales</taxon>
        <taxon>Malvaceae</taxon>
        <taxon>Malvoideae</taxon>
        <taxon>Gossypium</taxon>
    </lineage>
</organism>
<gene>
    <name evidence="3" type="primary">LOC107928324</name>
</gene>
<reference evidence="2" key="1">
    <citation type="journal article" date="2020" name="Nat. Genet.">
        <title>Genomic diversifications of five Gossypium allopolyploid species and their impact on cotton improvement.</title>
        <authorList>
            <person name="Chen Z.J."/>
            <person name="Sreedasyam A."/>
            <person name="Ando A."/>
            <person name="Song Q."/>
            <person name="De Santiago L.M."/>
            <person name="Hulse-Kemp A.M."/>
            <person name="Ding M."/>
            <person name="Ye W."/>
            <person name="Kirkbride R.C."/>
            <person name="Jenkins J."/>
            <person name="Plott C."/>
            <person name="Lovell J."/>
            <person name="Lin Y.M."/>
            <person name="Vaughn R."/>
            <person name="Liu B."/>
            <person name="Simpson S."/>
            <person name="Scheffler B.E."/>
            <person name="Wen L."/>
            <person name="Saski C.A."/>
            <person name="Grover C.E."/>
            <person name="Hu G."/>
            <person name="Conover J.L."/>
            <person name="Carlson J.W."/>
            <person name="Shu S."/>
            <person name="Boston L.B."/>
            <person name="Williams M."/>
            <person name="Peterson D.G."/>
            <person name="McGee K."/>
            <person name="Jones D.C."/>
            <person name="Wendel J.F."/>
            <person name="Stelly D.M."/>
            <person name="Grimwood J."/>
            <person name="Schmutz J."/>
        </authorList>
    </citation>
    <scope>NUCLEOTIDE SEQUENCE [LARGE SCALE GENOMIC DNA]</scope>
    <source>
        <strain evidence="2">cv. TM-1</strain>
    </source>
</reference>
<evidence type="ECO:0000313" key="3">
    <source>
        <dbReference type="RefSeq" id="XP_016715001.1"/>
    </source>
</evidence>
<dbReference type="PANTHER" id="PTHR48248">
    <property type="entry name" value="UVR DOMAIN-CONTAINING PROTEIN"/>
    <property type="match status" value="1"/>
</dbReference>
<name>A0A1U8LK72_GOSHI</name>
<dbReference type="OrthoDB" id="993548at2759"/>
<accession>A0A1U8LK72</accession>
<dbReference type="RefSeq" id="XP_016715001.1">
    <property type="nucleotide sequence ID" value="XM_016859512.2"/>
</dbReference>
<keyword evidence="2" id="KW-1185">Reference proteome</keyword>
<keyword evidence="1" id="KW-0175">Coiled coil</keyword>
<dbReference type="GeneID" id="107928324"/>